<dbReference type="EMBL" id="JAXIVS010000032">
    <property type="protein sequence ID" value="MDY7233303.1"/>
    <property type="molecule type" value="Genomic_DNA"/>
</dbReference>
<dbReference type="SUPFAM" id="SSF47384">
    <property type="entry name" value="Homodimeric domain of signal transducing histidine kinase"/>
    <property type="match status" value="1"/>
</dbReference>
<accession>A0ABU5HIL3</accession>
<dbReference type="Gene3D" id="3.30.450.40">
    <property type="match status" value="1"/>
</dbReference>
<dbReference type="SMART" id="SM00388">
    <property type="entry name" value="HisKA"/>
    <property type="match status" value="1"/>
</dbReference>
<evidence type="ECO:0000259" key="6">
    <source>
        <dbReference type="PROSITE" id="PS50109"/>
    </source>
</evidence>
<evidence type="ECO:0000313" key="8">
    <source>
        <dbReference type="Proteomes" id="UP001291309"/>
    </source>
</evidence>
<dbReference type="Proteomes" id="UP001291309">
    <property type="component" value="Unassembled WGS sequence"/>
</dbReference>
<evidence type="ECO:0000313" key="7">
    <source>
        <dbReference type="EMBL" id="MDY7233303.1"/>
    </source>
</evidence>
<feature type="compositionally biased region" description="Low complexity" evidence="5">
    <location>
        <begin position="15"/>
        <end position="26"/>
    </location>
</feature>
<evidence type="ECO:0000256" key="3">
    <source>
        <dbReference type="ARBA" id="ARBA00022553"/>
    </source>
</evidence>
<evidence type="ECO:0000256" key="1">
    <source>
        <dbReference type="ARBA" id="ARBA00000085"/>
    </source>
</evidence>
<keyword evidence="8" id="KW-1185">Reference proteome</keyword>
<dbReference type="RefSeq" id="WP_321552013.1">
    <property type="nucleotide sequence ID" value="NZ_JAXIVS010000032.1"/>
</dbReference>
<dbReference type="Gene3D" id="1.10.287.130">
    <property type="match status" value="1"/>
</dbReference>
<dbReference type="InterPro" id="IPR004358">
    <property type="entry name" value="Sig_transdc_His_kin-like_C"/>
</dbReference>
<dbReference type="InterPro" id="IPR003018">
    <property type="entry name" value="GAF"/>
</dbReference>
<dbReference type="SMART" id="SM00065">
    <property type="entry name" value="GAF"/>
    <property type="match status" value="1"/>
</dbReference>
<dbReference type="Pfam" id="PF02518">
    <property type="entry name" value="HATPase_c"/>
    <property type="match status" value="1"/>
</dbReference>
<dbReference type="Gene3D" id="3.30.565.10">
    <property type="entry name" value="Histidine kinase-like ATPase, C-terminal domain"/>
    <property type="match status" value="1"/>
</dbReference>
<sequence length="502" mass="55557">MWQRAVEDTGLEQETPSTRPSSAAPSDRMQLEASRRLMDVLTQVHVELVTRGNHRALFERLLTLMLEETRSEYGFIGEVLRSPEGAPYLRTYAITNIAWTDELRAQYAMNASRGMEFRNLQSLFGTVMTSGQPVLANAPTSHPRASGVPSGHPPLRAFLGVPFKVHGELVGMVGMANRPGGYAEDLIEFLQPLLTTCGIITHAWRSEQSVKERARELQAKNEELGRALQQLRDTQKQLVIQEKMAALGSLTAGIAHELKNPLHFINSFAGLSEEFTAELARSVDSHRSRLAPEASEGMGTVLGQLQQSMAKVREHGHRATQIINGMLMHSWGSSEPRVAVSLNTVLRESLQLAFSGFRAKVPEFELGLQEDYDPEVGEVEVVALELSRVFINVVDNACYALHEKKKGAKDGFSPRLEVRTQARGEWVEIRLRDNGTGIPHVRLGKVFEPFFTTKPAGEGSGLGLSLSHNIIVGHHQGRLRVESVEGEFSELIIELPKRAPEG</sequence>
<keyword evidence="3" id="KW-0597">Phosphoprotein</keyword>
<dbReference type="SUPFAM" id="SSF55781">
    <property type="entry name" value="GAF domain-like"/>
    <property type="match status" value="1"/>
</dbReference>
<organism evidence="7 8">
    <name type="scientific">Hyalangium rubrum</name>
    <dbReference type="NCBI Taxonomy" id="3103134"/>
    <lineage>
        <taxon>Bacteria</taxon>
        <taxon>Pseudomonadati</taxon>
        <taxon>Myxococcota</taxon>
        <taxon>Myxococcia</taxon>
        <taxon>Myxococcales</taxon>
        <taxon>Cystobacterineae</taxon>
        <taxon>Archangiaceae</taxon>
        <taxon>Hyalangium</taxon>
    </lineage>
</organism>
<dbReference type="InterPro" id="IPR036890">
    <property type="entry name" value="HATPase_C_sf"/>
</dbReference>
<dbReference type="InterPro" id="IPR029016">
    <property type="entry name" value="GAF-like_dom_sf"/>
</dbReference>
<dbReference type="InterPro" id="IPR005467">
    <property type="entry name" value="His_kinase_dom"/>
</dbReference>
<dbReference type="Pfam" id="PF13185">
    <property type="entry name" value="GAF_2"/>
    <property type="match status" value="1"/>
</dbReference>
<evidence type="ECO:0000256" key="4">
    <source>
        <dbReference type="SAM" id="Coils"/>
    </source>
</evidence>
<dbReference type="CDD" id="cd00082">
    <property type="entry name" value="HisKA"/>
    <property type="match status" value="1"/>
</dbReference>
<feature type="region of interest" description="Disordered" evidence="5">
    <location>
        <begin position="1"/>
        <end position="29"/>
    </location>
</feature>
<comment type="catalytic activity">
    <reaction evidence="1">
        <text>ATP + protein L-histidine = ADP + protein N-phospho-L-histidine.</text>
        <dbReference type="EC" id="2.7.13.3"/>
    </reaction>
</comment>
<dbReference type="PANTHER" id="PTHR43065">
    <property type="entry name" value="SENSOR HISTIDINE KINASE"/>
    <property type="match status" value="1"/>
</dbReference>
<dbReference type="InterPro" id="IPR003661">
    <property type="entry name" value="HisK_dim/P_dom"/>
</dbReference>
<dbReference type="InterPro" id="IPR036097">
    <property type="entry name" value="HisK_dim/P_sf"/>
</dbReference>
<dbReference type="PROSITE" id="PS50109">
    <property type="entry name" value="HIS_KIN"/>
    <property type="match status" value="1"/>
</dbReference>
<dbReference type="InterPro" id="IPR003594">
    <property type="entry name" value="HATPase_dom"/>
</dbReference>
<reference evidence="7 8" key="1">
    <citation type="submission" date="2023-12" db="EMBL/GenBank/DDBJ databases">
        <title>the genome sequence of Hyalangium sp. s54d21.</title>
        <authorList>
            <person name="Zhang X."/>
        </authorList>
    </citation>
    <scope>NUCLEOTIDE SEQUENCE [LARGE SCALE GENOMIC DNA]</scope>
    <source>
        <strain evidence="8">s54d21</strain>
    </source>
</reference>
<dbReference type="PANTHER" id="PTHR43065:SF42">
    <property type="entry name" value="TWO-COMPONENT SENSOR PPRA"/>
    <property type="match status" value="1"/>
</dbReference>
<keyword evidence="4" id="KW-0175">Coiled coil</keyword>
<gene>
    <name evidence="7" type="ORF">SYV04_43350</name>
</gene>
<evidence type="ECO:0000256" key="5">
    <source>
        <dbReference type="SAM" id="MobiDB-lite"/>
    </source>
</evidence>
<name>A0ABU5HIL3_9BACT</name>
<feature type="coiled-coil region" evidence="4">
    <location>
        <begin position="207"/>
        <end position="241"/>
    </location>
</feature>
<feature type="domain" description="Histidine kinase" evidence="6">
    <location>
        <begin position="253"/>
        <end position="499"/>
    </location>
</feature>
<dbReference type="PRINTS" id="PR00344">
    <property type="entry name" value="BCTRLSENSOR"/>
</dbReference>
<protein>
    <recommendedName>
        <fullName evidence="2">histidine kinase</fullName>
        <ecNumber evidence="2">2.7.13.3</ecNumber>
    </recommendedName>
</protein>
<comment type="caution">
    <text evidence="7">The sequence shown here is derived from an EMBL/GenBank/DDBJ whole genome shotgun (WGS) entry which is preliminary data.</text>
</comment>
<proteinExistence type="predicted"/>
<dbReference type="SMART" id="SM00387">
    <property type="entry name" value="HATPase_c"/>
    <property type="match status" value="1"/>
</dbReference>
<dbReference type="SUPFAM" id="SSF55874">
    <property type="entry name" value="ATPase domain of HSP90 chaperone/DNA topoisomerase II/histidine kinase"/>
    <property type="match status" value="1"/>
</dbReference>
<dbReference type="EC" id="2.7.13.3" evidence="2"/>
<evidence type="ECO:0000256" key="2">
    <source>
        <dbReference type="ARBA" id="ARBA00012438"/>
    </source>
</evidence>